<organism evidence="3 4">
    <name type="scientific">Pterulicium gracile</name>
    <dbReference type="NCBI Taxonomy" id="1884261"/>
    <lineage>
        <taxon>Eukaryota</taxon>
        <taxon>Fungi</taxon>
        <taxon>Dikarya</taxon>
        <taxon>Basidiomycota</taxon>
        <taxon>Agaricomycotina</taxon>
        <taxon>Agaricomycetes</taxon>
        <taxon>Agaricomycetidae</taxon>
        <taxon>Agaricales</taxon>
        <taxon>Pleurotineae</taxon>
        <taxon>Pterulaceae</taxon>
        <taxon>Pterulicium</taxon>
    </lineage>
</organism>
<accession>A0A5C3QMU9</accession>
<dbReference type="InterPro" id="IPR033964">
    <property type="entry name" value="ABBA"/>
</dbReference>
<evidence type="ECO:0000256" key="1">
    <source>
        <dbReference type="ARBA" id="ARBA00010209"/>
    </source>
</evidence>
<proteinExistence type="inferred from homology"/>
<dbReference type="EMBL" id="ML178820">
    <property type="protein sequence ID" value="TFL03295.1"/>
    <property type="molecule type" value="Genomic_DNA"/>
</dbReference>
<dbReference type="PANTHER" id="PTHR40627">
    <property type="entry name" value="INDOLE PRENYLTRANSFERASE TDIB-RELATED"/>
    <property type="match status" value="1"/>
</dbReference>
<dbReference type="NCBIfam" id="TIGR03429">
    <property type="entry name" value="arom_pren_DMATS"/>
    <property type="match status" value="1"/>
</dbReference>
<dbReference type="Pfam" id="PF11991">
    <property type="entry name" value="Trp_DMAT"/>
    <property type="match status" value="1"/>
</dbReference>
<sequence length="516" mass="57963">MQALSKDERFFAQTSPVNAQQDSLDWSKGVTYENVVATIRSVLGSEYPLNKEGAVSVPAEGLPVYDILSNVLQFGSTQTTFFWTRFCKPYASMMQTGNYPVSSQIKLLTFIFARVIGLMGPETHPEVRSLMTIDGSPCEMSWVIPTDAQPTSGEVNRQIRFSVHPAHPLSAKLLRGSQVTDWLVSPEGGLGMIPVKEGHEDWRHACENFFLADDNTPEDDCPPGFTYYLAFILDPSATIKIKTYYMPCARPATGEAITKCPIHIFDQDFTPLKHLMAACHPSLVDQCQLMLEFLNDDSVEARLKPVFHFIGVDIAPSDKNRLKVYFQTREGLSFHDVKRSFTLGGRLDLPDLDKNLERLEMLWNLVFPSTPSNSGKDPVALTNIDDHAIDTAEHPVTEFIWYYEFGANCKTLVPKIYWQTRHYCLNDTVVLQAMQDFYDHPSVAVGGPPDGEHGEGWVIREVEKAFTHRALSVKPGVTTYISFGVKTKGFEMMTYLSPEVWEEREVNAPPITKGTV</sequence>
<dbReference type="AlphaFoldDB" id="A0A5C3QMU9"/>
<comment type="similarity">
    <text evidence="1">Belongs to the tryptophan dimethylallyltransferase family.</text>
</comment>
<dbReference type="GO" id="GO:0016765">
    <property type="term" value="F:transferase activity, transferring alkyl or aryl (other than methyl) groups"/>
    <property type="evidence" value="ECO:0007669"/>
    <property type="project" value="InterPro"/>
</dbReference>
<dbReference type="SFLD" id="SFLDG01162">
    <property type="entry name" value="I"/>
    <property type="match status" value="1"/>
</dbReference>
<gene>
    <name evidence="3" type="ORF">BDV98DRAFT_545150</name>
</gene>
<dbReference type="OrthoDB" id="3354387at2759"/>
<dbReference type="GO" id="GO:0009820">
    <property type="term" value="P:alkaloid metabolic process"/>
    <property type="evidence" value="ECO:0007669"/>
    <property type="project" value="InterPro"/>
</dbReference>
<dbReference type="Proteomes" id="UP000305067">
    <property type="component" value="Unassembled WGS sequence"/>
</dbReference>
<dbReference type="CDD" id="cd13929">
    <property type="entry name" value="PT-DMATS_CymD"/>
    <property type="match status" value="1"/>
</dbReference>
<dbReference type="SFLD" id="SFLDS00036">
    <property type="entry name" value="Aromatic_Prenyltransferase"/>
    <property type="match status" value="1"/>
</dbReference>
<evidence type="ECO:0000256" key="2">
    <source>
        <dbReference type="ARBA" id="ARBA00022679"/>
    </source>
</evidence>
<dbReference type="InterPro" id="IPR017795">
    <property type="entry name" value="ABBA_NscD-like"/>
</dbReference>
<evidence type="ECO:0000313" key="4">
    <source>
        <dbReference type="Proteomes" id="UP000305067"/>
    </source>
</evidence>
<evidence type="ECO:0000313" key="3">
    <source>
        <dbReference type="EMBL" id="TFL03295.1"/>
    </source>
</evidence>
<dbReference type="PANTHER" id="PTHR40627:SF4">
    <property type="entry name" value="PRENYLTRANSFERASE ASQH1-RELATED"/>
    <property type="match status" value="1"/>
</dbReference>
<keyword evidence="2 3" id="KW-0808">Transferase</keyword>
<keyword evidence="4" id="KW-1185">Reference proteome</keyword>
<reference evidence="3 4" key="1">
    <citation type="journal article" date="2019" name="Nat. Ecol. Evol.">
        <title>Megaphylogeny resolves global patterns of mushroom evolution.</title>
        <authorList>
            <person name="Varga T."/>
            <person name="Krizsan K."/>
            <person name="Foldi C."/>
            <person name="Dima B."/>
            <person name="Sanchez-Garcia M."/>
            <person name="Sanchez-Ramirez S."/>
            <person name="Szollosi G.J."/>
            <person name="Szarkandi J.G."/>
            <person name="Papp V."/>
            <person name="Albert L."/>
            <person name="Andreopoulos W."/>
            <person name="Angelini C."/>
            <person name="Antonin V."/>
            <person name="Barry K.W."/>
            <person name="Bougher N.L."/>
            <person name="Buchanan P."/>
            <person name="Buyck B."/>
            <person name="Bense V."/>
            <person name="Catcheside P."/>
            <person name="Chovatia M."/>
            <person name="Cooper J."/>
            <person name="Damon W."/>
            <person name="Desjardin D."/>
            <person name="Finy P."/>
            <person name="Geml J."/>
            <person name="Haridas S."/>
            <person name="Hughes K."/>
            <person name="Justo A."/>
            <person name="Karasinski D."/>
            <person name="Kautmanova I."/>
            <person name="Kiss B."/>
            <person name="Kocsube S."/>
            <person name="Kotiranta H."/>
            <person name="LaButti K.M."/>
            <person name="Lechner B.E."/>
            <person name="Liimatainen K."/>
            <person name="Lipzen A."/>
            <person name="Lukacs Z."/>
            <person name="Mihaltcheva S."/>
            <person name="Morgado L.N."/>
            <person name="Niskanen T."/>
            <person name="Noordeloos M.E."/>
            <person name="Ohm R.A."/>
            <person name="Ortiz-Santana B."/>
            <person name="Ovrebo C."/>
            <person name="Racz N."/>
            <person name="Riley R."/>
            <person name="Savchenko A."/>
            <person name="Shiryaev A."/>
            <person name="Soop K."/>
            <person name="Spirin V."/>
            <person name="Szebenyi C."/>
            <person name="Tomsovsky M."/>
            <person name="Tulloss R.E."/>
            <person name="Uehling J."/>
            <person name="Grigoriev I.V."/>
            <person name="Vagvolgyi C."/>
            <person name="Papp T."/>
            <person name="Martin F.M."/>
            <person name="Miettinen O."/>
            <person name="Hibbett D.S."/>
            <person name="Nagy L.G."/>
        </authorList>
    </citation>
    <scope>NUCLEOTIDE SEQUENCE [LARGE SCALE GENOMIC DNA]</scope>
    <source>
        <strain evidence="3 4">CBS 309.79</strain>
    </source>
</reference>
<protein>
    <submittedName>
        <fullName evidence="3">Tryptophan dimethylallyltransferase-domain-containing protein</fullName>
    </submittedName>
</protein>
<name>A0A5C3QMU9_9AGAR</name>